<reference evidence="2 3" key="1">
    <citation type="submission" date="2013-07" db="EMBL/GenBank/DDBJ databases">
        <authorList>
            <consortium name="DOE Joint Genome Institute"/>
            <person name="Eisen J."/>
            <person name="Huntemann M."/>
            <person name="Han J."/>
            <person name="Chen A."/>
            <person name="Kyrpides N."/>
            <person name="Mavromatis K."/>
            <person name="Markowitz V."/>
            <person name="Palaniappan K."/>
            <person name="Ivanova N."/>
            <person name="Schaumberg A."/>
            <person name="Pati A."/>
            <person name="Liolios K."/>
            <person name="Nordberg H.P."/>
            <person name="Cantor M.N."/>
            <person name="Hua S.X."/>
            <person name="Woyke T."/>
        </authorList>
    </citation>
    <scope>NUCLEOTIDE SEQUENCE [LARGE SCALE GENOMIC DNA]</scope>
    <source>
        <strain evidence="2 3">DSM 44712</strain>
    </source>
</reference>
<comment type="caution">
    <text evidence="2">The sequence shown here is derived from an EMBL/GenBank/DDBJ whole genome shotgun (WGS) entry which is preliminary data.</text>
</comment>
<dbReference type="EMBL" id="JFBT01000001">
    <property type="protein sequence ID" value="EXG81890.1"/>
    <property type="molecule type" value="Genomic_DNA"/>
</dbReference>
<dbReference type="HOGENOM" id="CLU_094600_0_0_11"/>
<protein>
    <recommendedName>
        <fullName evidence="4">DUF998 domain-containing protein</fullName>
    </recommendedName>
</protein>
<keyword evidence="1" id="KW-0472">Membrane</keyword>
<feature type="transmembrane region" description="Helical" evidence="1">
    <location>
        <begin position="115"/>
        <end position="135"/>
    </location>
</feature>
<keyword evidence="1" id="KW-0812">Transmembrane</keyword>
<feature type="transmembrane region" description="Helical" evidence="1">
    <location>
        <begin position="166"/>
        <end position="186"/>
    </location>
</feature>
<dbReference type="InterPro" id="IPR009339">
    <property type="entry name" value="DUF998"/>
</dbReference>
<evidence type="ECO:0000256" key="1">
    <source>
        <dbReference type="SAM" id="Phobius"/>
    </source>
</evidence>
<evidence type="ECO:0000313" key="2">
    <source>
        <dbReference type="EMBL" id="EXG81890.1"/>
    </source>
</evidence>
<gene>
    <name evidence="2" type="ORF">CryarDRAFT_3011</name>
</gene>
<evidence type="ECO:0008006" key="4">
    <source>
        <dbReference type="Google" id="ProtNLM"/>
    </source>
</evidence>
<dbReference type="AlphaFoldDB" id="A0A010YNY9"/>
<sequence length="200" mass="20705">MTRTAALIAGPLFVVAWAVQAFTREGFEPGRHPVSLLALGDLGWIQIASFVLTGVLLVLAGITVRPRWGGALIVGFGVGMVVAGVFVTDAGAGFPAGAPAGAPERLSWHGALHELGFLLASVCWTAAAVVFLVHFRRRRRRAAAAATAATLLVVLTLAAWPDADGLPLRLIAATAVQLAFVAVIAATHQPSSSAVAARFR</sequence>
<dbReference type="RefSeq" id="WP_035851352.1">
    <property type="nucleotide sequence ID" value="NZ_KK073874.1"/>
</dbReference>
<organism evidence="2 3">
    <name type="scientific">Cryptosporangium arvum DSM 44712</name>
    <dbReference type="NCBI Taxonomy" id="927661"/>
    <lineage>
        <taxon>Bacteria</taxon>
        <taxon>Bacillati</taxon>
        <taxon>Actinomycetota</taxon>
        <taxon>Actinomycetes</taxon>
        <taxon>Cryptosporangiales</taxon>
        <taxon>Cryptosporangiaceae</taxon>
        <taxon>Cryptosporangium</taxon>
    </lineage>
</organism>
<feature type="transmembrane region" description="Helical" evidence="1">
    <location>
        <begin position="142"/>
        <end position="160"/>
    </location>
</feature>
<feature type="transmembrane region" description="Helical" evidence="1">
    <location>
        <begin position="45"/>
        <end position="64"/>
    </location>
</feature>
<dbReference type="OrthoDB" id="8159487at2"/>
<name>A0A010YNY9_9ACTN</name>
<dbReference type="Pfam" id="PF06197">
    <property type="entry name" value="DUF998"/>
    <property type="match status" value="1"/>
</dbReference>
<feature type="transmembrane region" description="Helical" evidence="1">
    <location>
        <begin position="71"/>
        <end position="95"/>
    </location>
</feature>
<keyword evidence="1" id="KW-1133">Transmembrane helix</keyword>
<dbReference type="Proteomes" id="UP000021053">
    <property type="component" value="Unassembled WGS sequence"/>
</dbReference>
<accession>A0A010YNY9</accession>
<evidence type="ECO:0000313" key="3">
    <source>
        <dbReference type="Proteomes" id="UP000021053"/>
    </source>
</evidence>
<keyword evidence="3" id="KW-1185">Reference proteome</keyword>
<dbReference type="PATRIC" id="fig|927661.3.peg.2970"/>
<proteinExistence type="predicted"/>